<keyword evidence="5 7" id="KW-0472">Membrane</keyword>
<feature type="transmembrane region" description="Helical" evidence="7">
    <location>
        <begin position="101"/>
        <end position="120"/>
    </location>
</feature>
<evidence type="ECO:0000256" key="5">
    <source>
        <dbReference type="ARBA" id="ARBA00023136"/>
    </source>
</evidence>
<evidence type="ECO:0000313" key="10">
    <source>
        <dbReference type="Proteomes" id="UP000181956"/>
    </source>
</evidence>
<organism evidence="9 10">
    <name type="scientific">Microterricola viridarii</name>
    <dbReference type="NCBI Taxonomy" id="412690"/>
    <lineage>
        <taxon>Bacteria</taxon>
        <taxon>Bacillati</taxon>
        <taxon>Actinomycetota</taxon>
        <taxon>Actinomycetes</taxon>
        <taxon>Micrococcales</taxon>
        <taxon>Microbacteriaceae</taxon>
        <taxon>Microterricola</taxon>
    </lineage>
</organism>
<proteinExistence type="predicted"/>
<sequence>MAALSRPSDYVDAGAPNRAPQGEINQPQLGFVGWMRWFWRQLTSMRTALFLLLLLAIAAVPGSLVPQRSSDPNGVTQYFNDNPDLAPALDKIQAFDVYTSVWFSSIYLLLFVSLIGCVIPRTKHHLQALRAKPPKTPARLSRLAGFTARTVPAEQADAASAIDSARSQLKAAGYRTALFDGVVAGKREFSVSAERGYLRETGNLVFHSALVGVLVTVGFGGGFGFAGQRVVVEGQTFVNTLLAFDSFNPGRFFDPDSLEPYKLTLDSFDVVYETENQDAFGAPTDFAANVTVEHKGQEPVQEQVKVNEPLRTGGTDVYLLGNGYAPTITVTNPAGEVVFTDSIPFLPQDAQLTSLGVVKVPDGLAEQVGMIGFFYPTQAASEPPFFSSFPDLEFPMLTLDVYSGDLGIDDGTPTSVYTLDIDTMTQLTRGDTGVDSIQLMPGQSAELPGGLGTVSFDNVDPNAPAAGEPVSDYSHSVHRFASFDIHHDPTQFWVAFFAVLVLLGLGTSLFVPRRRVWVKAIEESDGSLRLEYAGLARGEDPALDEAVAALASKHAAGLGIPDVDPASPSTPSAPTPRAGETSDLG</sequence>
<evidence type="ECO:0000256" key="7">
    <source>
        <dbReference type="SAM" id="Phobius"/>
    </source>
</evidence>
<keyword evidence="10" id="KW-1185">Reference proteome</keyword>
<keyword evidence="4 7" id="KW-1133">Transmembrane helix</keyword>
<feature type="transmembrane region" description="Helical" evidence="7">
    <location>
        <begin position="492"/>
        <end position="511"/>
    </location>
</feature>
<dbReference type="EMBL" id="LT629742">
    <property type="protein sequence ID" value="SDR91392.1"/>
    <property type="molecule type" value="Genomic_DNA"/>
</dbReference>
<feature type="transmembrane region" description="Helical" evidence="7">
    <location>
        <begin position="204"/>
        <end position="226"/>
    </location>
</feature>
<evidence type="ECO:0000256" key="3">
    <source>
        <dbReference type="ARBA" id="ARBA00022748"/>
    </source>
</evidence>
<dbReference type="AlphaFoldDB" id="A0A1H1MXL5"/>
<dbReference type="STRING" id="412690.SAMN04489834_0506"/>
<dbReference type="Pfam" id="PF05140">
    <property type="entry name" value="ResB"/>
    <property type="match status" value="1"/>
</dbReference>
<name>A0A1H1MXL5_9MICO</name>
<feature type="transmembrane region" description="Helical" evidence="7">
    <location>
        <begin position="45"/>
        <end position="64"/>
    </location>
</feature>
<dbReference type="GO" id="GO:0016020">
    <property type="term" value="C:membrane"/>
    <property type="evidence" value="ECO:0007669"/>
    <property type="project" value="UniProtKB-SubCell"/>
</dbReference>
<dbReference type="InterPro" id="IPR023494">
    <property type="entry name" value="Cyt_c_bgen_Ccs1/CcsB/ResB"/>
</dbReference>
<reference evidence="10" key="1">
    <citation type="submission" date="2016-10" db="EMBL/GenBank/DDBJ databases">
        <authorList>
            <person name="Varghese N."/>
            <person name="Submissions S."/>
        </authorList>
    </citation>
    <scope>NUCLEOTIDE SEQUENCE [LARGE SCALE GENOMIC DNA]</scope>
    <source>
        <strain evidence="10">DSM 21772</strain>
    </source>
</reference>
<evidence type="ECO:0000256" key="4">
    <source>
        <dbReference type="ARBA" id="ARBA00022989"/>
    </source>
</evidence>
<evidence type="ECO:0000256" key="6">
    <source>
        <dbReference type="SAM" id="MobiDB-lite"/>
    </source>
</evidence>
<gene>
    <name evidence="9" type="ORF">SAMN04489834_0506</name>
</gene>
<evidence type="ECO:0000259" key="8">
    <source>
        <dbReference type="Pfam" id="PF05140"/>
    </source>
</evidence>
<dbReference type="InterPro" id="IPR007816">
    <property type="entry name" value="ResB-like_domain"/>
</dbReference>
<dbReference type="PANTHER" id="PTHR31566:SF0">
    <property type="entry name" value="CYTOCHROME C BIOGENESIS PROTEIN CCS1, CHLOROPLASTIC"/>
    <property type="match status" value="1"/>
</dbReference>
<keyword evidence="3" id="KW-0201">Cytochrome c-type biogenesis</keyword>
<feature type="domain" description="ResB-like" evidence="8">
    <location>
        <begin position="45"/>
        <end position="546"/>
    </location>
</feature>
<evidence type="ECO:0000256" key="2">
    <source>
        <dbReference type="ARBA" id="ARBA00022692"/>
    </source>
</evidence>
<evidence type="ECO:0000313" key="9">
    <source>
        <dbReference type="EMBL" id="SDR91392.1"/>
    </source>
</evidence>
<keyword evidence="2 7" id="KW-0812">Transmembrane</keyword>
<comment type="subcellular location">
    <subcellularLocation>
        <location evidence="1">Membrane</location>
        <topology evidence="1">Multi-pass membrane protein</topology>
    </subcellularLocation>
</comment>
<dbReference type="GO" id="GO:0017004">
    <property type="term" value="P:cytochrome complex assembly"/>
    <property type="evidence" value="ECO:0007669"/>
    <property type="project" value="UniProtKB-KW"/>
</dbReference>
<feature type="region of interest" description="Disordered" evidence="6">
    <location>
        <begin position="1"/>
        <end position="22"/>
    </location>
</feature>
<accession>A0A1H1MXL5</accession>
<dbReference type="PANTHER" id="PTHR31566">
    <property type="entry name" value="CYTOCHROME C BIOGENESIS PROTEIN CCS1, CHLOROPLASTIC"/>
    <property type="match status" value="1"/>
</dbReference>
<dbReference type="Proteomes" id="UP000181956">
    <property type="component" value="Chromosome I"/>
</dbReference>
<evidence type="ECO:0000256" key="1">
    <source>
        <dbReference type="ARBA" id="ARBA00004141"/>
    </source>
</evidence>
<protein>
    <submittedName>
        <fullName evidence="9">Cytochrome c biogenesis protein</fullName>
    </submittedName>
</protein>
<feature type="compositionally biased region" description="Low complexity" evidence="6">
    <location>
        <begin position="565"/>
        <end position="576"/>
    </location>
</feature>
<feature type="region of interest" description="Disordered" evidence="6">
    <location>
        <begin position="559"/>
        <end position="585"/>
    </location>
</feature>